<proteinExistence type="predicted"/>
<reference evidence="1 2" key="1">
    <citation type="submission" date="2016-10" db="EMBL/GenBank/DDBJ databases">
        <authorList>
            <person name="de Groot N.N."/>
        </authorList>
    </citation>
    <scope>NUCLEOTIDE SEQUENCE [LARGE SCALE GENOMIC DNA]</scope>
    <source>
        <strain evidence="1">1</strain>
    </source>
</reference>
<sequence length="47" mass="4874">MGVTGVVIANNGAEVAAIDDTIDVELLPPAFALALVMVAHTFPICRH</sequence>
<organism evidence="1 2">
    <name type="scientific">Nitrosomonas mobilis</name>
    <dbReference type="NCBI Taxonomy" id="51642"/>
    <lineage>
        <taxon>Bacteria</taxon>
        <taxon>Pseudomonadati</taxon>
        <taxon>Pseudomonadota</taxon>
        <taxon>Betaproteobacteria</taxon>
        <taxon>Nitrosomonadales</taxon>
        <taxon>Nitrosomonadaceae</taxon>
        <taxon>Nitrosomonas</taxon>
    </lineage>
</organism>
<evidence type="ECO:0000313" key="2">
    <source>
        <dbReference type="Proteomes" id="UP000198729"/>
    </source>
</evidence>
<dbReference type="STRING" id="51642.NSMM_370051"/>
<evidence type="ECO:0000313" key="1">
    <source>
        <dbReference type="EMBL" id="SCZ85272.1"/>
    </source>
</evidence>
<gene>
    <name evidence="1" type="ORF">NSMM_370051</name>
</gene>
<dbReference type="EMBL" id="FMWO01000044">
    <property type="protein sequence ID" value="SCZ85272.1"/>
    <property type="molecule type" value="Genomic_DNA"/>
</dbReference>
<name>A0A1G5SDQ7_9PROT</name>
<dbReference type="AlphaFoldDB" id="A0A1G5SDQ7"/>
<dbReference type="Proteomes" id="UP000198729">
    <property type="component" value="Unassembled WGS sequence"/>
</dbReference>
<keyword evidence="2" id="KW-1185">Reference proteome</keyword>
<protein>
    <submittedName>
        <fullName evidence="1">Uncharacterized protein</fullName>
    </submittedName>
</protein>
<accession>A0A1G5SDQ7</accession>